<feature type="transmembrane region" description="Helical" evidence="1">
    <location>
        <begin position="12"/>
        <end position="34"/>
    </location>
</feature>
<organism evidence="2 3">
    <name type="scientific">Entomospira culicis</name>
    <dbReference type="NCBI Taxonomy" id="2719989"/>
    <lineage>
        <taxon>Bacteria</taxon>
        <taxon>Pseudomonadati</taxon>
        <taxon>Spirochaetota</taxon>
        <taxon>Spirochaetia</taxon>
        <taxon>Spirochaetales</taxon>
        <taxon>Spirochaetaceae</taxon>
        <taxon>Entomospira</taxon>
    </lineage>
</organism>
<evidence type="ECO:0000313" key="2">
    <source>
        <dbReference type="EMBL" id="NIZ70098.1"/>
    </source>
</evidence>
<dbReference type="RefSeq" id="WP_167696214.1">
    <property type="nucleotide sequence ID" value="NZ_CP118181.1"/>
</dbReference>
<sequence length="119" mass="13714">MIYEHILDISTYAMNAVSVIILIYGVFRSGLRLIHIEFKKLKLSHKMAERQKVRAYLGSYILLSLEFLIAADIIATIAHPSSQEIIILAAVILMRTFISYFLGKEIEQAMHFEQKEEIE</sequence>
<name>A0A968GGJ9_9SPIO</name>
<feature type="transmembrane region" description="Helical" evidence="1">
    <location>
        <begin position="85"/>
        <end position="103"/>
    </location>
</feature>
<dbReference type="InterPro" id="IPR012427">
    <property type="entry name" value="DUF1622"/>
</dbReference>
<evidence type="ECO:0000256" key="1">
    <source>
        <dbReference type="SAM" id="Phobius"/>
    </source>
</evidence>
<protein>
    <submittedName>
        <fullName evidence="2">DUF1622 domain-containing protein</fullName>
    </submittedName>
</protein>
<comment type="caution">
    <text evidence="2">The sequence shown here is derived from an EMBL/GenBank/DDBJ whole genome shotgun (WGS) entry which is preliminary data.</text>
</comment>
<dbReference type="PANTHER" id="PTHR38468">
    <property type="entry name" value="SLL0939 PROTEIN"/>
    <property type="match status" value="1"/>
</dbReference>
<keyword evidence="1" id="KW-1133">Transmembrane helix</keyword>
<keyword evidence="1" id="KW-0812">Transmembrane</keyword>
<dbReference type="AlphaFoldDB" id="A0A968GGJ9"/>
<reference evidence="2" key="1">
    <citation type="submission" date="2020-03" db="EMBL/GenBank/DDBJ databases">
        <title>Spirochaetal bacteria isolated from arthropods constitute a novel genus Entomospira genus novum within the order Spirochaetales.</title>
        <authorList>
            <person name="Grana-Miraglia L."/>
            <person name="Sikutova S."/>
            <person name="Fingerle V."/>
            <person name="Sing A."/>
            <person name="Castillo-Ramirez S."/>
            <person name="Margos G."/>
            <person name="Rudolf I."/>
        </authorList>
    </citation>
    <scope>NUCLEOTIDE SEQUENCE</scope>
    <source>
        <strain evidence="2">BR149</strain>
    </source>
</reference>
<proteinExistence type="predicted"/>
<gene>
    <name evidence="2" type="ORF">HCT48_07745</name>
</gene>
<keyword evidence="3" id="KW-1185">Reference proteome</keyword>
<dbReference type="EMBL" id="JAATLM010000001">
    <property type="protein sequence ID" value="NIZ70098.1"/>
    <property type="molecule type" value="Genomic_DNA"/>
</dbReference>
<keyword evidence="1" id="KW-0472">Membrane</keyword>
<evidence type="ECO:0000313" key="3">
    <source>
        <dbReference type="Proteomes" id="UP000778951"/>
    </source>
</evidence>
<dbReference type="PANTHER" id="PTHR38468:SF1">
    <property type="entry name" value="SLL0939 PROTEIN"/>
    <property type="match status" value="1"/>
</dbReference>
<dbReference type="Pfam" id="PF07784">
    <property type="entry name" value="DUF1622"/>
    <property type="match status" value="1"/>
</dbReference>
<accession>A0A968GGJ9</accession>
<feature type="transmembrane region" description="Helical" evidence="1">
    <location>
        <begin position="55"/>
        <end position="79"/>
    </location>
</feature>
<dbReference type="Proteomes" id="UP000778951">
    <property type="component" value="Unassembled WGS sequence"/>
</dbReference>